<dbReference type="AlphaFoldDB" id="A0AAQ4DYX9"/>
<name>A0AAQ4DYX9_AMBAM</name>
<protein>
    <submittedName>
        <fullName evidence="1">Uncharacterized protein</fullName>
    </submittedName>
</protein>
<evidence type="ECO:0000313" key="2">
    <source>
        <dbReference type="Proteomes" id="UP001321473"/>
    </source>
</evidence>
<proteinExistence type="predicted"/>
<gene>
    <name evidence="1" type="ORF">V5799_005551</name>
</gene>
<keyword evidence="2" id="KW-1185">Reference proteome</keyword>
<sequence length="108" mass="12845">MLLLIMWNELCTRVHKQYLPRYSETQRLKSPPSKKQGVLLESQCLHCASGVSIRIIRRRMRVLKLFSWTGSQILRTPQAQSIFRNQSRKFNTISEEKRFQSNSRENHI</sequence>
<reference evidence="1 2" key="1">
    <citation type="journal article" date="2023" name="Arcadia Sci">
        <title>De novo assembly of a long-read Amblyomma americanum tick genome.</title>
        <authorList>
            <person name="Chou S."/>
            <person name="Poskanzer K.E."/>
            <person name="Rollins M."/>
            <person name="Thuy-Boun P.S."/>
        </authorList>
    </citation>
    <scope>NUCLEOTIDE SEQUENCE [LARGE SCALE GENOMIC DNA]</scope>
    <source>
        <strain evidence="1">F_SG_1</strain>
        <tissue evidence="1">Salivary glands</tissue>
    </source>
</reference>
<accession>A0AAQ4DYX9</accession>
<dbReference type="EMBL" id="JARKHS020025199">
    <property type="protein sequence ID" value="KAK8767669.1"/>
    <property type="molecule type" value="Genomic_DNA"/>
</dbReference>
<evidence type="ECO:0000313" key="1">
    <source>
        <dbReference type="EMBL" id="KAK8767669.1"/>
    </source>
</evidence>
<comment type="caution">
    <text evidence="1">The sequence shown here is derived from an EMBL/GenBank/DDBJ whole genome shotgun (WGS) entry which is preliminary data.</text>
</comment>
<dbReference type="Proteomes" id="UP001321473">
    <property type="component" value="Unassembled WGS sequence"/>
</dbReference>
<organism evidence="1 2">
    <name type="scientific">Amblyomma americanum</name>
    <name type="common">Lone star tick</name>
    <dbReference type="NCBI Taxonomy" id="6943"/>
    <lineage>
        <taxon>Eukaryota</taxon>
        <taxon>Metazoa</taxon>
        <taxon>Ecdysozoa</taxon>
        <taxon>Arthropoda</taxon>
        <taxon>Chelicerata</taxon>
        <taxon>Arachnida</taxon>
        <taxon>Acari</taxon>
        <taxon>Parasitiformes</taxon>
        <taxon>Ixodida</taxon>
        <taxon>Ixodoidea</taxon>
        <taxon>Ixodidae</taxon>
        <taxon>Amblyomminae</taxon>
        <taxon>Amblyomma</taxon>
    </lineage>
</organism>